<comment type="caution">
    <text evidence="3">The sequence shown here is derived from an EMBL/GenBank/DDBJ whole genome shotgun (WGS) entry which is preliminary data.</text>
</comment>
<dbReference type="CDD" id="cd04051">
    <property type="entry name" value="C2_SRC2_like"/>
    <property type="match status" value="1"/>
</dbReference>
<dbReference type="FunCoup" id="A0A1Q3B2M2">
    <property type="interactions" value="737"/>
</dbReference>
<accession>A0A1Q3B2M2</accession>
<dbReference type="Pfam" id="PF00168">
    <property type="entry name" value="C2"/>
    <property type="match status" value="1"/>
</dbReference>
<dbReference type="PROSITE" id="PS50004">
    <property type="entry name" value="C2"/>
    <property type="match status" value="1"/>
</dbReference>
<protein>
    <submittedName>
        <fullName evidence="3">C2 domain-containing protein</fullName>
    </submittedName>
</protein>
<dbReference type="GO" id="GO:0006952">
    <property type="term" value="P:defense response"/>
    <property type="evidence" value="ECO:0007669"/>
    <property type="project" value="InterPro"/>
</dbReference>
<dbReference type="OrthoDB" id="1909968at2759"/>
<evidence type="ECO:0000313" key="3">
    <source>
        <dbReference type="EMBL" id="GAV62210.1"/>
    </source>
</evidence>
<evidence type="ECO:0000313" key="4">
    <source>
        <dbReference type="Proteomes" id="UP000187406"/>
    </source>
</evidence>
<feature type="region of interest" description="Disordered" evidence="1">
    <location>
        <begin position="213"/>
        <end position="247"/>
    </location>
</feature>
<dbReference type="SMART" id="SM00239">
    <property type="entry name" value="C2"/>
    <property type="match status" value="1"/>
</dbReference>
<name>A0A1Q3B2M2_CEPFO</name>
<dbReference type="InterPro" id="IPR000008">
    <property type="entry name" value="C2_dom"/>
</dbReference>
<sequence>FQLLELNIISAQDLVNVSRKMRTYAVTWVHPDRKLTTRVDTNGRTNPTWNDKFVFRVDEDFLHADTSAVMIEIYAVHWFRDVHVGTVRVLVGNLIPPPSRSHHSHYNHMGMRFVALQVRRPSSGRPQGILNIGVALLDSSMRSMPLYTHLNASAVGYRHLMGEEDPHLLQHLHGNDHHPQQQHHTYTYGKPELRRTKSDTSSMVIESAVLVSEEKPKKKKKKKKASSVISGSELEARQTRKRSSRASSMINLSELAKFGKKVFVINSKAINDKQFIKYNGLEFGATYKPVLGPYGLEYGTPMSSKFPGRPIVTESELGPSPSEVAAAVAKNRFHRVEETESSAAGGWSLESSVEGLQSKLERWRSELPPVYDISEYTSTFPSSRGGKAGGGKHKRRHTDGEGLFSCFGNICGCECSIVCGSGSASGPASGSSAR</sequence>
<dbReference type="AlphaFoldDB" id="A0A1Q3B2M2"/>
<dbReference type="EMBL" id="BDDD01000243">
    <property type="protein sequence ID" value="GAV62210.1"/>
    <property type="molecule type" value="Genomic_DNA"/>
</dbReference>
<evidence type="ECO:0000256" key="1">
    <source>
        <dbReference type="SAM" id="MobiDB-lite"/>
    </source>
</evidence>
<dbReference type="PANTHER" id="PTHR32246">
    <property type="entry name" value="INGRESSION PROTEIN FIC1"/>
    <property type="match status" value="1"/>
</dbReference>
<organism evidence="3 4">
    <name type="scientific">Cephalotus follicularis</name>
    <name type="common">Albany pitcher plant</name>
    <dbReference type="NCBI Taxonomy" id="3775"/>
    <lineage>
        <taxon>Eukaryota</taxon>
        <taxon>Viridiplantae</taxon>
        <taxon>Streptophyta</taxon>
        <taxon>Embryophyta</taxon>
        <taxon>Tracheophyta</taxon>
        <taxon>Spermatophyta</taxon>
        <taxon>Magnoliopsida</taxon>
        <taxon>eudicotyledons</taxon>
        <taxon>Gunneridae</taxon>
        <taxon>Pentapetalae</taxon>
        <taxon>rosids</taxon>
        <taxon>fabids</taxon>
        <taxon>Oxalidales</taxon>
        <taxon>Cephalotaceae</taxon>
        <taxon>Cephalotus</taxon>
    </lineage>
</organism>
<dbReference type="Gene3D" id="2.60.40.150">
    <property type="entry name" value="C2 domain"/>
    <property type="match status" value="1"/>
</dbReference>
<dbReference type="InterPro" id="IPR044750">
    <property type="entry name" value="C2_SRC2/BAP"/>
</dbReference>
<feature type="domain" description="C2" evidence="2">
    <location>
        <begin position="1"/>
        <end position="105"/>
    </location>
</feature>
<dbReference type="InterPro" id="IPR035892">
    <property type="entry name" value="C2_domain_sf"/>
</dbReference>
<proteinExistence type="predicted"/>
<reference evidence="4" key="1">
    <citation type="submission" date="2016-04" db="EMBL/GenBank/DDBJ databases">
        <title>Cephalotus genome sequencing.</title>
        <authorList>
            <person name="Fukushima K."/>
            <person name="Hasebe M."/>
            <person name="Fang X."/>
        </authorList>
    </citation>
    <scope>NUCLEOTIDE SEQUENCE [LARGE SCALE GENOMIC DNA]</scope>
    <source>
        <strain evidence="4">cv. St1</strain>
    </source>
</reference>
<evidence type="ECO:0000259" key="2">
    <source>
        <dbReference type="PROSITE" id="PS50004"/>
    </source>
</evidence>
<dbReference type="InParanoid" id="A0A1Q3B2M2"/>
<feature type="non-terminal residue" evidence="3">
    <location>
        <position position="434"/>
    </location>
</feature>
<dbReference type="Proteomes" id="UP000187406">
    <property type="component" value="Unassembled WGS sequence"/>
</dbReference>
<keyword evidence="4" id="KW-1185">Reference proteome</keyword>
<feature type="non-terminal residue" evidence="3">
    <location>
        <position position="1"/>
    </location>
</feature>
<dbReference type="PANTHER" id="PTHR32246:SF143">
    <property type="entry name" value="CALCIUM-DEPENDENT LIPID-BINDING (CALB DOMAIN) FAMILY PROTEIN"/>
    <property type="match status" value="1"/>
</dbReference>
<dbReference type="STRING" id="3775.A0A1Q3B2M2"/>
<dbReference type="SUPFAM" id="SSF49562">
    <property type="entry name" value="C2 domain (Calcium/lipid-binding domain, CaLB)"/>
    <property type="match status" value="1"/>
</dbReference>
<gene>
    <name evidence="3" type="ORF">CFOL_v3_05734</name>
</gene>